<evidence type="ECO:0000259" key="14">
    <source>
        <dbReference type="PROSITE" id="PS50110"/>
    </source>
</evidence>
<dbReference type="Gene3D" id="3.30.450.20">
    <property type="entry name" value="PAS domain"/>
    <property type="match status" value="1"/>
</dbReference>
<dbReference type="SMART" id="SM00304">
    <property type="entry name" value="HAMP"/>
    <property type="match status" value="1"/>
</dbReference>
<dbReference type="CDD" id="cd00082">
    <property type="entry name" value="HisKA"/>
    <property type="match status" value="1"/>
</dbReference>
<reference evidence="19" key="1">
    <citation type="submission" date="2020-03" db="EMBL/GenBank/DDBJ databases">
        <title>Complete genome sequence of sulfur-oxidizing bacterium skT11.</title>
        <authorList>
            <person name="Kanda M."/>
            <person name="Kojima H."/>
            <person name="Fukui M."/>
        </authorList>
    </citation>
    <scope>NUCLEOTIDE SEQUENCE [LARGE SCALE GENOMIC DNA]</scope>
    <source>
        <strain evidence="19">skT11</strain>
    </source>
</reference>
<gene>
    <name evidence="18" type="ORF">SKTS_24390</name>
</gene>
<evidence type="ECO:0000259" key="13">
    <source>
        <dbReference type="PROSITE" id="PS50109"/>
    </source>
</evidence>
<feature type="transmembrane region" description="Helical" evidence="12">
    <location>
        <begin position="20"/>
        <end position="42"/>
    </location>
</feature>
<proteinExistence type="predicted"/>
<dbReference type="InterPro" id="IPR005467">
    <property type="entry name" value="His_kinase_dom"/>
</dbReference>
<dbReference type="SMART" id="SM00387">
    <property type="entry name" value="HATPase_c"/>
    <property type="match status" value="1"/>
</dbReference>
<organism evidence="18 19">
    <name type="scientific">Sulfurimicrobium lacus</name>
    <dbReference type="NCBI Taxonomy" id="2715678"/>
    <lineage>
        <taxon>Bacteria</taxon>
        <taxon>Pseudomonadati</taxon>
        <taxon>Pseudomonadota</taxon>
        <taxon>Betaproteobacteria</taxon>
        <taxon>Nitrosomonadales</taxon>
        <taxon>Sulfuricellaceae</taxon>
        <taxon>Sulfurimicrobium</taxon>
    </lineage>
</organism>
<keyword evidence="12" id="KW-1133">Transmembrane helix</keyword>
<dbReference type="SMART" id="SM00388">
    <property type="entry name" value="HisKA"/>
    <property type="match status" value="1"/>
</dbReference>
<dbReference type="Gene3D" id="3.40.50.2300">
    <property type="match status" value="1"/>
</dbReference>
<dbReference type="SUPFAM" id="SSF55874">
    <property type="entry name" value="ATPase domain of HSP90 chaperone/DNA topoisomerase II/histidine kinase"/>
    <property type="match status" value="1"/>
</dbReference>
<dbReference type="InterPro" id="IPR036097">
    <property type="entry name" value="HisK_dim/P_sf"/>
</dbReference>
<dbReference type="PROSITE" id="PS50885">
    <property type="entry name" value="HAMP"/>
    <property type="match status" value="1"/>
</dbReference>
<dbReference type="CDD" id="cd00130">
    <property type="entry name" value="PAS"/>
    <property type="match status" value="1"/>
</dbReference>
<keyword evidence="8" id="KW-0067">ATP-binding</keyword>
<dbReference type="PANTHER" id="PTHR43047:SF72">
    <property type="entry name" value="OSMOSENSING HISTIDINE PROTEIN KINASE SLN1"/>
    <property type="match status" value="1"/>
</dbReference>
<dbReference type="CDD" id="cd16922">
    <property type="entry name" value="HATPase_EvgS-ArcB-TorS-like"/>
    <property type="match status" value="1"/>
</dbReference>
<dbReference type="GO" id="GO:0005886">
    <property type="term" value="C:plasma membrane"/>
    <property type="evidence" value="ECO:0007669"/>
    <property type="project" value="TreeGrafter"/>
</dbReference>
<dbReference type="InterPro" id="IPR011006">
    <property type="entry name" value="CheY-like_superfamily"/>
</dbReference>
<dbReference type="InterPro" id="IPR000014">
    <property type="entry name" value="PAS"/>
</dbReference>
<dbReference type="InterPro" id="IPR001610">
    <property type="entry name" value="PAC"/>
</dbReference>
<keyword evidence="12" id="KW-0812">Transmembrane</keyword>
<feature type="transmembrane region" description="Helical" evidence="12">
    <location>
        <begin position="104"/>
        <end position="124"/>
    </location>
</feature>
<dbReference type="PROSITE" id="PS50110">
    <property type="entry name" value="RESPONSE_REGULATORY"/>
    <property type="match status" value="1"/>
</dbReference>
<dbReference type="SMART" id="SM00448">
    <property type="entry name" value="REC"/>
    <property type="match status" value="1"/>
</dbReference>
<dbReference type="FunFam" id="1.10.287.130:FF:000038">
    <property type="entry name" value="Sensory transduction histidine kinase"/>
    <property type="match status" value="1"/>
</dbReference>
<evidence type="ECO:0000256" key="8">
    <source>
        <dbReference type="ARBA" id="ARBA00022840"/>
    </source>
</evidence>
<evidence type="ECO:0000256" key="5">
    <source>
        <dbReference type="ARBA" id="ARBA00022679"/>
    </source>
</evidence>
<dbReference type="Gene3D" id="1.10.287.130">
    <property type="match status" value="1"/>
</dbReference>
<evidence type="ECO:0000259" key="17">
    <source>
        <dbReference type="PROSITE" id="PS50885"/>
    </source>
</evidence>
<dbReference type="EC" id="2.7.13.3" evidence="3"/>
<dbReference type="GO" id="GO:0005524">
    <property type="term" value="F:ATP binding"/>
    <property type="evidence" value="ECO:0007669"/>
    <property type="project" value="UniProtKB-KW"/>
</dbReference>
<evidence type="ECO:0000256" key="9">
    <source>
        <dbReference type="ARBA" id="ARBA00023012"/>
    </source>
</evidence>
<dbReference type="InterPro" id="IPR003660">
    <property type="entry name" value="HAMP_dom"/>
</dbReference>
<keyword evidence="19" id="KW-1185">Reference proteome</keyword>
<feature type="transmembrane region" description="Helical" evidence="12">
    <location>
        <begin position="175"/>
        <end position="194"/>
    </location>
</feature>
<keyword evidence="9" id="KW-0902">Two-component regulatory system</keyword>
<evidence type="ECO:0000256" key="6">
    <source>
        <dbReference type="ARBA" id="ARBA00022741"/>
    </source>
</evidence>
<dbReference type="PANTHER" id="PTHR43047">
    <property type="entry name" value="TWO-COMPONENT HISTIDINE PROTEIN KINASE"/>
    <property type="match status" value="1"/>
</dbReference>
<evidence type="ECO:0000256" key="3">
    <source>
        <dbReference type="ARBA" id="ARBA00012438"/>
    </source>
</evidence>
<evidence type="ECO:0000256" key="10">
    <source>
        <dbReference type="ARBA" id="ARBA00023136"/>
    </source>
</evidence>
<sequence>MLTPSFSTFASRFMAARLALVFLAYAASYYHLHLFIGASFAFGSIVTLLALRLFGMGWAVAAAAAGFLAFESAPSFTIALMLLEPVVVGLALRGKGRNLALIDGAFWLALGMPLLWGAAVWLHHSDFSGASYYAMIQGFNGIFNALVASLILDFLPLRRWVGMTDITERIPLYRIATNLLASVLIFCVFLIILLNREDEMKRLESTIRHHLDDISKDIGGDVSEWREQRVRLAHFIAISAETLSSPQLQRMLDRSMSLEGDVAAMQVSNDDGVVLARAPHGAGRGEGLFGQLGVHAPRSILQPDFSPVFMDKASHQPMLGISVALKTAATSGGSEQDGHVTVVARMTEIIKLLETHAHASGVEITLLSRERRVIATTRNKLLPMEIMPPVHDYFAPLFGAWFVRSADESMTFVQERNAHLTKEMKVGPEAGWTLYIEMPAFPHYQALQQRLINNMAMMWVGIMLAFLFGAMFSRRMVVPLEKLAEATANIKARLLGDEEIRLDSSPIQEIDALLQNFHAMALELNRSYTELGRSNETLEQIVAARTEELTHANQKLKQHLTEREQFEVALARHAHDLEQTTAELISQKFALDQHSIVAIADPQGNITYANDKFCEISQYGREELLGQNHRILNSGFHDRTFFQEMWTTIVSGKVWHGEVCNRKKGGDIYWVATTIVPFMDALGSPYQYVSIRTDITARKQTETELMRAKDAAETANRAKSEFLSRMSHELRTPLNAILGFGQLLESDVEEPLTISQLENVEQITKAGWHLLELVNEVLDLSRIEAGKMQMQMADLLLAEVVRECIGLFMPLAAERHIQVNDEITPCIAHHVRADHTRLKQVILNYLSNAVKYNREGGEIYLKCEQMPGGVLRVSVSDTGPGIPESKLAELFQPFNRLEADGTDVQGTGVGLAVVKRLAELMGGSVGVISEVGQGTTFWLDIPEVFPGNDEISHSQMAGEGGDEIDSGDTTQTHRVLYVEEGRANAELVNGFIRSHRPELLLTCTTSAEQALGMALSESPDLILMDLNLPGLDGFDALELMREFDSLRDVPVIAMGADASAEQVEKSLKAGFCNYLAKPLNQDQFLAAVDLALDTKNERLEVM</sequence>
<name>A0A6F8VCI2_9PROT</name>
<dbReference type="EMBL" id="AP022853">
    <property type="protein sequence ID" value="BCB27553.1"/>
    <property type="molecule type" value="Genomic_DNA"/>
</dbReference>
<comment type="catalytic activity">
    <reaction evidence="1">
        <text>ATP + protein L-histidine = ADP + protein N-phospho-L-histidine.</text>
        <dbReference type="EC" id="2.7.13.3"/>
    </reaction>
</comment>
<dbReference type="GO" id="GO:0009927">
    <property type="term" value="F:histidine phosphotransfer kinase activity"/>
    <property type="evidence" value="ECO:0007669"/>
    <property type="project" value="TreeGrafter"/>
</dbReference>
<feature type="modified residue" description="4-aspartylphosphate" evidence="11">
    <location>
        <position position="1025"/>
    </location>
</feature>
<evidence type="ECO:0000256" key="11">
    <source>
        <dbReference type="PROSITE-ProRule" id="PRU00169"/>
    </source>
</evidence>
<evidence type="ECO:0000256" key="2">
    <source>
        <dbReference type="ARBA" id="ARBA00004370"/>
    </source>
</evidence>
<evidence type="ECO:0000259" key="15">
    <source>
        <dbReference type="PROSITE" id="PS50112"/>
    </source>
</evidence>
<dbReference type="Pfam" id="PF00672">
    <property type="entry name" value="HAMP"/>
    <property type="match status" value="1"/>
</dbReference>
<dbReference type="SUPFAM" id="SSF55785">
    <property type="entry name" value="PYP-like sensor domain (PAS domain)"/>
    <property type="match status" value="1"/>
</dbReference>
<dbReference type="Proteomes" id="UP000502260">
    <property type="component" value="Chromosome"/>
</dbReference>
<dbReference type="CDD" id="cd18773">
    <property type="entry name" value="PDC1_HK_sensor"/>
    <property type="match status" value="1"/>
</dbReference>
<keyword evidence="5" id="KW-0808">Transferase</keyword>
<dbReference type="KEGG" id="slac:SKTS_24390"/>
<dbReference type="InterPro" id="IPR036890">
    <property type="entry name" value="HATPase_C_sf"/>
</dbReference>
<feature type="domain" description="Response regulatory" evidence="14">
    <location>
        <begin position="974"/>
        <end position="1092"/>
    </location>
</feature>
<dbReference type="PROSITE" id="PS50109">
    <property type="entry name" value="HIS_KIN"/>
    <property type="match status" value="1"/>
</dbReference>
<accession>A0A6F8VCI2</accession>
<evidence type="ECO:0000256" key="12">
    <source>
        <dbReference type="SAM" id="Phobius"/>
    </source>
</evidence>
<comment type="subcellular location">
    <subcellularLocation>
        <location evidence="2">Membrane</location>
    </subcellularLocation>
</comment>
<dbReference type="Gene3D" id="6.10.340.10">
    <property type="match status" value="1"/>
</dbReference>
<dbReference type="SUPFAM" id="SSF52172">
    <property type="entry name" value="CheY-like"/>
    <property type="match status" value="1"/>
</dbReference>
<dbReference type="Pfam" id="PF00512">
    <property type="entry name" value="HisKA"/>
    <property type="match status" value="1"/>
</dbReference>
<keyword evidence="4 11" id="KW-0597">Phosphoprotein</keyword>
<dbReference type="SUPFAM" id="SSF47384">
    <property type="entry name" value="Homodimeric domain of signal transducing histidine kinase"/>
    <property type="match status" value="1"/>
</dbReference>
<feature type="domain" description="Histidine kinase" evidence="13">
    <location>
        <begin position="725"/>
        <end position="945"/>
    </location>
</feature>
<keyword evidence="7" id="KW-0418">Kinase</keyword>
<evidence type="ECO:0000256" key="7">
    <source>
        <dbReference type="ARBA" id="ARBA00022777"/>
    </source>
</evidence>
<dbReference type="GO" id="GO:0000155">
    <property type="term" value="F:phosphorelay sensor kinase activity"/>
    <property type="evidence" value="ECO:0007669"/>
    <property type="project" value="InterPro"/>
</dbReference>
<dbReference type="AlphaFoldDB" id="A0A6F8VCI2"/>
<dbReference type="Gene3D" id="3.30.565.10">
    <property type="entry name" value="Histidine kinase-like ATPase, C-terminal domain"/>
    <property type="match status" value="1"/>
</dbReference>
<dbReference type="InterPro" id="IPR004358">
    <property type="entry name" value="Sig_transdc_His_kin-like_C"/>
</dbReference>
<dbReference type="InterPro" id="IPR003661">
    <property type="entry name" value="HisK_dim/P_dom"/>
</dbReference>
<dbReference type="InterPro" id="IPR003594">
    <property type="entry name" value="HATPase_dom"/>
</dbReference>
<dbReference type="SMART" id="SM00086">
    <property type="entry name" value="PAC"/>
    <property type="match status" value="1"/>
</dbReference>
<feature type="transmembrane region" description="Helical" evidence="12">
    <location>
        <begin position="451"/>
        <end position="472"/>
    </location>
</feature>
<dbReference type="NCBIfam" id="TIGR00229">
    <property type="entry name" value="sensory_box"/>
    <property type="match status" value="1"/>
</dbReference>
<feature type="domain" description="PAS" evidence="15">
    <location>
        <begin position="597"/>
        <end position="628"/>
    </location>
</feature>
<dbReference type="Pfam" id="PF00072">
    <property type="entry name" value="Response_reg"/>
    <property type="match status" value="1"/>
</dbReference>
<feature type="transmembrane region" description="Helical" evidence="12">
    <location>
        <begin position="130"/>
        <end position="155"/>
    </location>
</feature>
<dbReference type="Pfam" id="PF13426">
    <property type="entry name" value="PAS_9"/>
    <property type="match status" value="1"/>
</dbReference>
<keyword evidence="6" id="KW-0547">Nucleotide-binding</keyword>
<dbReference type="InterPro" id="IPR035965">
    <property type="entry name" value="PAS-like_dom_sf"/>
</dbReference>
<dbReference type="Pfam" id="PF02518">
    <property type="entry name" value="HATPase_c"/>
    <property type="match status" value="1"/>
</dbReference>
<keyword evidence="10 12" id="KW-0472">Membrane</keyword>
<evidence type="ECO:0000313" key="18">
    <source>
        <dbReference type="EMBL" id="BCB27553.1"/>
    </source>
</evidence>
<feature type="domain" description="PAC" evidence="16">
    <location>
        <begin position="655"/>
        <end position="707"/>
    </location>
</feature>
<evidence type="ECO:0000256" key="1">
    <source>
        <dbReference type="ARBA" id="ARBA00000085"/>
    </source>
</evidence>
<feature type="transmembrane region" description="Helical" evidence="12">
    <location>
        <begin position="49"/>
        <end position="70"/>
    </location>
</feature>
<evidence type="ECO:0000313" key="19">
    <source>
        <dbReference type="Proteomes" id="UP000502260"/>
    </source>
</evidence>
<dbReference type="PRINTS" id="PR00344">
    <property type="entry name" value="BCTRLSENSOR"/>
</dbReference>
<dbReference type="InterPro" id="IPR001789">
    <property type="entry name" value="Sig_transdc_resp-reg_receiver"/>
</dbReference>
<dbReference type="PROSITE" id="PS50112">
    <property type="entry name" value="PAS"/>
    <property type="match status" value="1"/>
</dbReference>
<dbReference type="InterPro" id="IPR000700">
    <property type="entry name" value="PAS-assoc_C"/>
</dbReference>
<evidence type="ECO:0000256" key="4">
    <source>
        <dbReference type="ARBA" id="ARBA00022553"/>
    </source>
</evidence>
<evidence type="ECO:0000259" key="16">
    <source>
        <dbReference type="PROSITE" id="PS50113"/>
    </source>
</evidence>
<protein>
    <recommendedName>
        <fullName evidence="3">histidine kinase</fullName>
        <ecNumber evidence="3">2.7.13.3</ecNumber>
    </recommendedName>
</protein>
<dbReference type="PROSITE" id="PS50113">
    <property type="entry name" value="PAC"/>
    <property type="match status" value="1"/>
</dbReference>
<feature type="domain" description="HAMP" evidence="17">
    <location>
        <begin position="474"/>
        <end position="529"/>
    </location>
</feature>